<evidence type="ECO:0000313" key="9">
    <source>
        <dbReference type="Proteomes" id="UP000634136"/>
    </source>
</evidence>
<dbReference type="GO" id="GO:0052927">
    <property type="term" value="F:CC tRNA cytidylyltransferase activity"/>
    <property type="evidence" value="ECO:0007669"/>
    <property type="project" value="TreeGrafter"/>
</dbReference>
<organism evidence="8 9">
    <name type="scientific">Senna tora</name>
    <dbReference type="NCBI Taxonomy" id="362788"/>
    <lineage>
        <taxon>Eukaryota</taxon>
        <taxon>Viridiplantae</taxon>
        <taxon>Streptophyta</taxon>
        <taxon>Embryophyta</taxon>
        <taxon>Tracheophyta</taxon>
        <taxon>Spermatophyta</taxon>
        <taxon>Magnoliopsida</taxon>
        <taxon>eudicotyledons</taxon>
        <taxon>Gunneridae</taxon>
        <taxon>Pentapetalae</taxon>
        <taxon>rosids</taxon>
        <taxon>fabids</taxon>
        <taxon>Fabales</taxon>
        <taxon>Fabaceae</taxon>
        <taxon>Caesalpinioideae</taxon>
        <taxon>Cassia clade</taxon>
        <taxon>Senna</taxon>
    </lineage>
</organism>
<dbReference type="AlphaFoldDB" id="A0A835CK39"/>
<dbReference type="GO" id="GO:0003723">
    <property type="term" value="F:RNA binding"/>
    <property type="evidence" value="ECO:0007669"/>
    <property type="project" value="UniProtKB-KW"/>
</dbReference>
<proteinExistence type="inferred from homology"/>
<keyword evidence="3" id="KW-0547">Nucleotide-binding</keyword>
<evidence type="ECO:0000256" key="2">
    <source>
        <dbReference type="ARBA" id="ARBA00022679"/>
    </source>
</evidence>
<accession>A0A835CK39</accession>
<dbReference type="Pfam" id="PF12627">
    <property type="entry name" value="PolyA_pol_RNAbd"/>
    <property type="match status" value="1"/>
</dbReference>
<keyword evidence="2 5" id="KW-0808">Transferase</keyword>
<dbReference type="GO" id="GO:0052929">
    <property type="term" value="F:ATP:3'-cytidine-cytidine-tRNA adenylyltransferase activity"/>
    <property type="evidence" value="ECO:0007669"/>
    <property type="project" value="TreeGrafter"/>
</dbReference>
<evidence type="ECO:0000313" key="8">
    <source>
        <dbReference type="EMBL" id="KAF7842042.1"/>
    </source>
</evidence>
<evidence type="ECO:0000256" key="3">
    <source>
        <dbReference type="ARBA" id="ARBA00022741"/>
    </source>
</evidence>
<dbReference type="Gene3D" id="1.10.3090.10">
    <property type="entry name" value="cca-adding enzyme, domain 2"/>
    <property type="match status" value="1"/>
</dbReference>
<dbReference type="Gene3D" id="3.30.460.10">
    <property type="entry name" value="Beta Polymerase, domain 2"/>
    <property type="match status" value="1"/>
</dbReference>
<dbReference type="EMBL" id="JAAIUW010000002">
    <property type="protein sequence ID" value="KAF7842042.1"/>
    <property type="molecule type" value="Genomic_DNA"/>
</dbReference>
<evidence type="ECO:0000259" key="7">
    <source>
        <dbReference type="Pfam" id="PF12627"/>
    </source>
</evidence>
<dbReference type="OrthoDB" id="445712at2759"/>
<dbReference type="GO" id="GO:0000166">
    <property type="term" value="F:nucleotide binding"/>
    <property type="evidence" value="ECO:0007669"/>
    <property type="project" value="UniProtKB-KW"/>
</dbReference>
<dbReference type="PANTHER" id="PTHR13734">
    <property type="entry name" value="TRNA-NUCLEOTIDYLTRANSFERASE"/>
    <property type="match status" value="1"/>
</dbReference>
<dbReference type="GO" id="GO:0001680">
    <property type="term" value="P:tRNA 3'-terminal CCA addition"/>
    <property type="evidence" value="ECO:0007669"/>
    <property type="project" value="UniProtKB-ARBA"/>
</dbReference>
<feature type="domain" description="Poly A polymerase head" evidence="6">
    <location>
        <begin position="26"/>
        <end position="137"/>
    </location>
</feature>
<comment type="similarity">
    <text evidence="1 5">Belongs to the tRNA nucleotidyltransferase/poly(A) polymerase family.</text>
</comment>
<sequence>MTAYYPLRYQVKNNIEVSDLEKKIFDRLLDKVREYLLYIGEDSQGVCVINSNPHQSKHLETTRMRVFDNWIDFVNLRSEEYAENSNSRIPTKQSFGTAEEDAYRRDLTINSLFYNINTDTIEDFTKRGISDLKSGNIVTPLPPKETLLDDPLRVLRAIRFGARFEFILVEDLKGAAASDEVKHALATKISRERIGTEFDLMISGNQPVKAVAQICDLTLFRIVFSLPPEFDPPIADGCERLCITYLDTAWKLIQLLGEPNFSDEQKRTALYTALFLPLRNTTYGDKKAKQIPVVNWIIRESLKRKAKNAEMVLDFHQASCKLMSLIPSLASNEDVPESSTLRVLTGFLLRELKEFWRVALLISILLLHPIDSTENVHLQLCKRRDLFKSVENTIVVKLGLEKVWEVRQLVNGKQVMKELELKGGPLVKEWLEKAMAWELAHPSGTAQECIDWLKQTNSKMESHFNSLINI</sequence>
<evidence type="ECO:0000256" key="4">
    <source>
        <dbReference type="ARBA" id="ARBA00022884"/>
    </source>
</evidence>
<reference evidence="8" key="1">
    <citation type="submission" date="2020-09" db="EMBL/GenBank/DDBJ databases">
        <title>Genome-Enabled Discovery of Anthraquinone Biosynthesis in Senna tora.</title>
        <authorList>
            <person name="Kang S.-H."/>
            <person name="Pandey R.P."/>
            <person name="Lee C.-M."/>
            <person name="Sim J.-S."/>
            <person name="Jeong J.-T."/>
            <person name="Choi B.-S."/>
            <person name="Jung M."/>
            <person name="Ginzburg D."/>
            <person name="Zhao K."/>
            <person name="Won S.Y."/>
            <person name="Oh T.-J."/>
            <person name="Yu Y."/>
            <person name="Kim N.-H."/>
            <person name="Lee O.R."/>
            <person name="Lee T.-H."/>
            <person name="Bashyal P."/>
            <person name="Kim T.-S."/>
            <person name="Lee W.-H."/>
            <person name="Kawkins C."/>
            <person name="Kim C.-K."/>
            <person name="Kim J.S."/>
            <person name="Ahn B.O."/>
            <person name="Rhee S.Y."/>
            <person name="Sohng J.K."/>
        </authorList>
    </citation>
    <scope>NUCLEOTIDE SEQUENCE</scope>
    <source>
        <tissue evidence="8">Leaf</tissue>
    </source>
</reference>
<gene>
    <name evidence="8" type="ORF">G2W53_004340</name>
</gene>
<feature type="domain" description="tRNA nucleotidyltransferase/poly(A) polymerase RNA and SrmB- binding" evidence="7">
    <location>
        <begin position="187"/>
        <end position="230"/>
    </location>
</feature>
<dbReference type="Proteomes" id="UP000634136">
    <property type="component" value="Unassembled WGS sequence"/>
</dbReference>
<dbReference type="SUPFAM" id="SSF81301">
    <property type="entry name" value="Nucleotidyltransferase"/>
    <property type="match status" value="1"/>
</dbReference>
<evidence type="ECO:0000256" key="1">
    <source>
        <dbReference type="ARBA" id="ARBA00007265"/>
    </source>
</evidence>
<comment type="caution">
    <text evidence="8">The sequence shown here is derived from an EMBL/GenBank/DDBJ whole genome shotgun (WGS) entry which is preliminary data.</text>
</comment>
<protein>
    <submittedName>
        <fullName evidence="8">Putative CCA tRNA nucleotidyltransferase 2</fullName>
    </submittedName>
</protein>
<evidence type="ECO:0000259" key="6">
    <source>
        <dbReference type="Pfam" id="PF01743"/>
    </source>
</evidence>
<dbReference type="InterPro" id="IPR043519">
    <property type="entry name" value="NT_sf"/>
</dbReference>
<dbReference type="InterPro" id="IPR002646">
    <property type="entry name" value="PolA_pol_head_dom"/>
</dbReference>
<keyword evidence="4 5" id="KW-0694">RNA-binding</keyword>
<dbReference type="PANTHER" id="PTHR13734:SF5">
    <property type="entry name" value="CCA TRNA NUCLEOTIDYLTRANSFERASE, MITOCHONDRIAL"/>
    <property type="match status" value="1"/>
</dbReference>
<dbReference type="InterPro" id="IPR032828">
    <property type="entry name" value="PolyA_RNA-bd"/>
</dbReference>
<keyword evidence="9" id="KW-1185">Reference proteome</keyword>
<dbReference type="Pfam" id="PF01743">
    <property type="entry name" value="PolyA_pol"/>
    <property type="match status" value="1"/>
</dbReference>
<name>A0A835CK39_9FABA</name>
<evidence type="ECO:0000256" key="5">
    <source>
        <dbReference type="RuleBase" id="RU003953"/>
    </source>
</evidence>
<dbReference type="SUPFAM" id="SSF81891">
    <property type="entry name" value="Poly A polymerase C-terminal region-like"/>
    <property type="match status" value="1"/>
</dbReference>